<proteinExistence type="predicted"/>
<comment type="caution">
    <text evidence="1">The sequence shown here is derived from an EMBL/GenBank/DDBJ whole genome shotgun (WGS) entry which is preliminary data.</text>
</comment>
<evidence type="ECO:0000313" key="1">
    <source>
        <dbReference type="EMBL" id="KAJ9598170.1"/>
    </source>
</evidence>
<dbReference type="EMBL" id="JASPKZ010001241">
    <property type="protein sequence ID" value="KAJ9598170.1"/>
    <property type="molecule type" value="Genomic_DNA"/>
</dbReference>
<organism evidence="1 2">
    <name type="scientific">Diploptera punctata</name>
    <name type="common">Pacific beetle cockroach</name>
    <dbReference type="NCBI Taxonomy" id="6984"/>
    <lineage>
        <taxon>Eukaryota</taxon>
        <taxon>Metazoa</taxon>
        <taxon>Ecdysozoa</taxon>
        <taxon>Arthropoda</taxon>
        <taxon>Hexapoda</taxon>
        <taxon>Insecta</taxon>
        <taxon>Pterygota</taxon>
        <taxon>Neoptera</taxon>
        <taxon>Polyneoptera</taxon>
        <taxon>Dictyoptera</taxon>
        <taxon>Blattodea</taxon>
        <taxon>Blaberoidea</taxon>
        <taxon>Blaberidae</taxon>
        <taxon>Diplopterinae</taxon>
        <taxon>Diploptera</taxon>
    </lineage>
</organism>
<evidence type="ECO:0000313" key="2">
    <source>
        <dbReference type="Proteomes" id="UP001233999"/>
    </source>
</evidence>
<protein>
    <submittedName>
        <fullName evidence="1">Uncharacterized protein</fullName>
    </submittedName>
</protein>
<sequence length="175" mass="20551">IWLLRILTHYLLDFAFHHQLISCAVVDIVCCRNINQDYNLFNTVFVHSKCIMFALILKILGNTHNHFVLKICKDCDCFSTSFISNLEFCIYIKAQQASNYALKFRYHELSILLPFSFESQLKCSPGFSDISPETATGILKTMLFNIFQYCYFNTEEVHVSSKQPLRMPDRRLWRN</sequence>
<dbReference type="AlphaFoldDB" id="A0AAD8AG83"/>
<reference evidence="1" key="2">
    <citation type="submission" date="2023-05" db="EMBL/GenBank/DDBJ databases">
        <authorList>
            <person name="Fouks B."/>
        </authorList>
    </citation>
    <scope>NUCLEOTIDE SEQUENCE</scope>
    <source>
        <strain evidence="1">Stay&amp;Tobe</strain>
        <tissue evidence="1">Testes</tissue>
    </source>
</reference>
<keyword evidence="2" id="KW-1185">Reference proteome</keyword>
<dbReference type="Proteomes" id="UP001233999">
    <property type="component" value="Unassembled WGS sequence"/>
</dbReference>
<gene>
    <name evidence="1" type="ORF">L9F63_011156</name>
</gene>
<reference evidence="1" key="1">
    <citation type="journal article" date="2023" name="IScience">
        <title>Live-bearing cockroach genome reveals convergent evolutionary mechanisms linked to viviparity in insects and beyond.</title>
        <authorList>
            <person name="Fouks B."/>
            <person name="Harrison M.C."/>
            <person name="Mikhailova A.A."/>
            <person name="Marchal E."/>
            <person name="English S."/>
            <person name="Carruthers M."/>
            <person name="Jennings E.C."/>
            <person name="Chiamaka E.L."/>
            <person name="Frigard R.A."/>
            <person name="Pippel M."/>
            <person name="Attardo G.M."/>
            <person name="Benoit J.B."/>
            <person name="Bornberg-Bauer E."/>
            <person name="Tobe S.S."/>
        </authorList>
    </citation>
    <scope>NUCLEOTIDE SEQUENCE</scope>
    <source>
        <strain evidence="1">Stay&amp;Tobe</strain>
    </source>
</reference>
<feature type="non-terminal residue" evidence="1">
    <location>
        <position position="1"/>
    </location>
</feature>
<feature type="non-terminal residue" evidence="1">
    <location>
        <position position="175"/>
    </location>
</feature>
<accession>A0AAD8AG83</accession>
<name>A0AAD8AG83_DIPPU</name>